<reference evidence="3" key="1">
    <citation type="journal article" date="2019" name="Int. J. Syst. Evol. Microbiol.">
        <title>The Global Catalogue of Microorganisms (GCM) 10K type strain sequencing project: providing services to taxonomists for standard genome sequencing and annotation.</title>
        <authorList>
            <consortium name="The Broad Institute Genomics Platform"/>
            <consortium name="The Broad Institute Genome Sequencing Center for Infectious Disease"/>
            <person name="Wu L."/>
            <person name="Ma J."/>
        </authorList>
    </citation>
    <scope>NUCLEOTIDE SEQUENCE [LARGE SCALE GENOMIC DNA]</scope>
    <source>
        <strain evidence="3">JCM 4816</strain>
    </source>
</reference>
<evidence type="ECO:0000313" key="3">
    <source>
        <dbReference type="Proteomes" id="UP001501455"/>
    </source>
</evidence>
<dbReference type="EMBL" id="BAAAXF010000083">
    <property type="protein sequence ID" value="GAA3505574.1"/>
    <property type="molecule type" value="Genomic_DNA"/>
</dbReference>
<evidence type="ECO:0000313" key="2">
    <source>
        <dbReference type="EMBL" id="GAA3505574.1"/>
    </source>
</evidence>
<dbReference type="Proteomes" id="UP001501455">
    <property type="component" value="Unassembled WGS sequence"/>
</dbReference>
<accession>A0ABP6UDP4</accession>
<gene>
    <name evidence="2" type="ORF">GCM10019016_126870</name>
</gene>
<organism evidence="2 3">
    <name type="scientific">Streptomyces prasinosporus</name>
    <dbReference type="NCBI Taxonomy" id="68256"/>
    <lineage>
        <taxon>Bacteria</taxon>
        <taxon>Bacillati</taxon>
        <taxon>Actinomycetota</taxon>
        <taxon>Actinomycetes</taxon>
        <taxon>Kitasatosporales</taxon>
        <taxon>Streptomycetaceae</taxon>
        <taxon>Streptomyces</taxon>
        <taxon>Streptomyces albogriseolus group</taxon>
    </lineage>
</organism>
<sequence>MGTRRKLAVGVRDAAGLEPTAAGGHRRRADDRAGLRRPRRVTPVLPRSRMTRSTCPRKRGHPQRLTRWLTRRPSRRRPAWTRGTP</sequence>
<keyword evidence="3" id="KW-1185">Reference proteome</keyword>
<proteinExistence type="predicted"/>
<feature type="region of interest" description="Disordered" evidence="1">
    <location>
        <begin position="1"/>
        <end position="85"/>
    </location>
</feature>
<comment type="caution">
    <text evidence="2">The sequence shown here is derived from an EMBL/GenBank/DDBJ whole genome shotgun (WGS) entry which is preliminary data.</text>
</comment>
<feature type="compositionally biased region" description="Basic residues" evidence="1">
    <location>
        <begin position="55"/>
        <end position="79"/>
    </location>
</feature>
<name>A0ABP6UDP4_9ACTN</name>
<evidence type="ECO:0000256" key="1">
    <source>
        <dbReference type="SAM" id="MobiDB-lite"/>
    </source>
</evidence>
<protein>
    <submittedName>
        <fullName evidence="2">Uncharacterized protein</fullName>
    </submittedName>
</protein>